<comment type="catalytic activity">
    <reaction evidence="2">
        <text>a 3'-end 2',3'-cyclophospho-ribonucleotide-RNA + H2O = a 3'-end 2'-phospho-ribonucleotide-RNA + H(+)</text>
        <dbReference type="Rhea" id="RHEA:11828"/>
        <dbReference type="Rhea" id="RHEA-COMP:10464"/>
        <dbReference type="Rhea" id="RHEA-COMP:17353"/>
        <dbReference type="ChEBI" id="CHEBI:15377"/>
        <dbReference type="ChEBI" id="CHEBI:15378"/>
        <dbReference type="ChEBI" id="CHEBI:83064"/>
        <dbReference type="ChEBI" id="CHEBI:173113"/>
        <dbReference type="EC" id="3.1.4.58"/>
    </reaction>
</comment>
<dbReference type="SUPFAM" id="SSF55144">
    <property type="entry name" value="LigT-like"/>
    <property type="match status" value="1"/>
</dbReference>
<dbReference type="Proteomes" id="UP001589814">
    <property type="component" value="Unassembled WGS sequence"/>
</dbReference>
<sequence length="188" mass="20952">MRLFVALLPDGASCASLIRMRSRFAHRLEEVRWVPVENWHLTLHFIGEIERRSVQALLGEAAALDRAFSLEHPTGLEAAAVRLGGFPDPDTNGRTWALHLMDSAIIDEWRCRWREALTRCGLGTAPTATFLPHLTMARAPRQRSWPTQNLPLGLRFNRLALIDSRPAQNGAMPCYVPLSSESVSSGTS</sequence>
<evidence type="ECO:0000313" key="5">
    <source>
        <dbReference type="Proteomes" id="UP001589814"/>
    </source>
</evidence>
<name>A0ABV6G4G0_9GAMM</name>
<keyword evidence="1 2" id="KW-0378">Hydrolase</keyword>
<evidence type="ECO:0000256" key="2">
    <source>
        <dbReference type="HAMAP-Rule" id="MF_01940"/>
    </source>
</evidence>
<dbReference type="GO" id="GO:0016874">
    <property type="term" value="F:ligase activity"/>
    <property type="evidence" value="ECO:0007669"/>
    <property type="project" value="UniProtKB-KW"/>
</dbReference>
<gene>
    <name evidence="4" type="ORF">ACFFHW_10755</name>
</gene>
<dbReference type="InterPro" id="IPR009097">
    <property type="entry name" value="Cyclic_Pdiesterase"/>
</dbReference>
<protein>
    <recommendedName>
        <fullName evidence="2">RNA 2',3'-cyclic phosphodiesterase</fullName>
        <shortName evidence="2">RNA 2',3'-CPDase</shortName>
        <ecNumber evidence="2">3.1.4.58</ecNumber>
    </recommendedName>
</protein>
<feature type="short sequence motif" description="HXTX 2" evidence="2">
    <location>
        <begin position="133"/>
        <end position="136"/>
    </location>
</feature>
<dbReference type="Gene3D" id="3.90.1140.10">
    <property type="entry name" value="Cyclic phosphodiesterase"/>
    <property type="match status" value="1"/>
</dbReference>
<keyword evidence="5" id="KW-1185">Reference proteome</keyword>
<comment type="similarity">
    <text evidence="2">Belongs to the 2H phosphoesterase superfamily. ThpR family.</text>
</comment>
<reference evidence="4 5" key="1">
    <citation type="submission" date="2024-09" db="EMBL/GenBank/DDBJ databases">
        <authorList>
            <person name="Sun Q."/>
            <person name="Mori K."/>
        </authorList>
    </citation>
    <scope>NUCLEOTIDE SEQUENCE [LARGE SCALE GENOMIC DNA]</scope>
    <source>
        <strain evidence="4 5">CCM 7415</strain>
    </source>
</reference>
<feature type="short sequence motif" description="HXTX 1" evidence="2">
    <location>
        <begin position="40"/>
        <end position="43"/>
    </location>
</feature>
<feature type="active site" description="Proton acceptor" evidence="2">
    <location>
        <position position="133"/>
    </location>
</feature>
<dbReference type="InterPro" id="IPR014051">
    <property type="entry name" value="Phosphoesterase_HXTX"/>
</dbReference>
<dbReference type="HAMAP" id="MF_01940">
    <property type="entry name" value="RNA_CPDase"/>
    <property type="match status" value="1"/>
</dbReference>
<dbReference type="PANTHER" id="PTHR35561">
    <property type="entry name" value="RNA 2',3'-CYCLIC PHOSPHODIESTERASE"/>
    <property type="match status" value="1"/>
</dbReference>
<accession>A0ABV6G4G0</accession>
<comment type="caution">
    <text evidence="4">The sequence shown here is derived from an EMBL/GenBank/DDBJ whole genome shotgun (WGS) entry which is preliminary data.</text>
</comment>
<dbReference type="EC" id="3.1.4.58" evidence="2"/>
<dbReference type="Pfam" id="PF02834">
    <property type="entry name" value="LigT_PEase"/>
    <property type="match status" value="1"/>
</dbReference>
<evidence type="ECO:0000259" key="3">
    <source>
        <dbReference type="Pfam" id="PF02834"/>
    </source>
</evidence>
<comment type="function">
    <text evidence="2">Hydrolyzes RNA 2',3'-cyclic phosphodiester to an RNA 2'-phosphomonoester.</text>
</comment>
<proteinExistence type="inferred from homology"/>
<dbReference type="RefSeq" id="WP_019950324.1">
    <property type="nucleotide sequence ID" value="NZ_JBHLVX010000042.1"/>
</dbReference>
<dbReference type="PANTHER" id="PTHR35561:SF1">
    <property type="entry name" value="RNA 2',3'-CYCLIC PHOSPHODIESTERASE"/>
    <property type="match status" value="1"/>
</dbReference>
<dbReference type="EMBL" id="JBHLVX010000042">
    <property type="protein sequence ID" value="MFC0268454.1"/>
    <property type="molecule type" value="Genomic_DNA"/>
</dbReference>
<evidence type="ECO:0000256" key="1">
    <source>
        <dbReference type="ARBA" id="ARBA00022801"/>
    </source>
</evidence>
<organism evidence="4 5">
    <name type="scientific">Kushneria aurantia</name>
    <dbReference type="NCBI Taxonomy" id="504092"/>
    <lineage>
        <taxon>Bacteria</taxon>
        <taxon>Pseudomonadati</taxon>
        <taxon>Pseudomonadota</taxon>
        <taxon>Gammaproteobacteria</taxon>
        <taxon>Oceanospirillales</taxon>
        <taxon>Halomonadaceae</taxon>
        <taxon>Kushneria</taxon>
    </lineage>
</organism>
<dbReference type="InterPro" id="IPR004175">
    <property type="entry name" value="RNA_CPDase"/>
</dbReference>
<feature type="active site" description="Proton donor" evidence="2">
    <location>
        <position position="40"/>
    </location>
</feature>
<evidence type="ECO:0000313" key="4">
    <source>
        <dbReference type="EMBL" id="MFC0268454.1"/>
    </source>
</evidence>
<feature type="domain" description="Phosphoesterase HXTX" evidence="3">
    <location>
        <begin position="16"/>
        <end position="67"/>
    </location>
</feature>
<keyword evidence="4" id="KW-0436">Ligase</keyword>